<organism evidence="2 3">
    <name type="scientific">Hermetia illucens</name>
    <name type="common">Black soldier fly</name>
    <dbReference type="NCBI Taxonomy" id="343691"/>
    <lineage>
        <taxon>Eukaryota</taxon>
        <taxon>Metazoa</taxon>
        <taxon>Ecdysozoa</taxon>
        <taxon>Arthropoda</taxon>
        <taxon>Hexapoda</taxon>
        <taxon>Insecta</taxon>
        <taxon>Pterygota</taxon>
        <taxon>Neoptera</taxon>
        <taxon>Endopterygota</taxon>
        <taxon>Diptera</taxon>
        <taxon>Brachycera</taxon>
        <taxon>Stratiomyomorpha</taxon>
        <taxon>Stratiomyidae</taxon>
        <taxon>Hermetiinae</taxon>
        <taxon>Hermetia</taxon>
    </lineage>
</organism>
<sequence>MKFAIVVLAVVAAASASPVLPLVSSYSSLGVAPGLTSIAATPIAPAVGIAPLGTLSPLSSGLALSTPIIKSGLIGAPAVAPLGLGLNAWGSPLAVDLWKKKRAQ</sequence>
<dbReference type="InParanoid" id="A0A7R8UHR6"/>
<evidence type="ECO:0000313" key="2">
    <source>
        <dbReference type="EMBL" id="CAD7080854.1"/>
    </source>
</evidence>
<proteinExistence type="predicted"/>
<name>A0A7R8UHR6_HERIL</name>
<keyword evidence="3" id="KW-1185">Reference proteome</keyword>
<dbReference type="AlphaFoldDB" id="A0A7R8UHR6"/>
<reference evidence="2 3" key="1">
    <citation type="submission" date="2020-11" db="EMBL/GenBank/DDBJ databases">
        <authorList>
            <person name="Wallbank WR R."/>
            <person name="Pardo Diaz C."/>
            <person name="Kozak K."/>
            <person name="Martin S."/>
            <person name="Jiggins C."/>
            <person name="Moest M."/>
            <person name="Warren A I."/>
            <person name="Generalovic N T."/>
            <person name="Byers J.R.P. K."/>
            <person name="Montejo-Kovacevich G."/>
            <person name="Yen C E."/>
        </authorList>
    </citation>
    <scope>NUCLEOTIDE SEQUENCE [LARGE SCALE GENOMIC DNA]</scope>
</reference>
<feature type="chain" id="PRO_5031218774" evidence="1">
    <location>
        <begin position="17"/>
        <end position="104"/>
    </location>
</feature>
<accession>A0A7R8UHR6</accession>
<evidence type="ECO:0000313" key="3">
    <source>
        <dbReference type="Proteomes" id="UP000594454"/>
    </source>
</evidence>
<dbReference type="Proteomes" id="UP000594454">
    <property type="component" value="Chromosome 2"/>
</dbReference>
<protein>
    <submittedName>
        <fullName evidence="2">Uncharacterized protein</fullName>
    </submittedName>
</protein>
<feature type="signal peptide" evidence="1">
    <location>
        <begin position="1"/>
        <end position="16"/>
    </location>
</feature>
<gene>
    <name evidence="2" type="ORF">HERILL_LOCUS3990</name>
</gene>
<keyword evidence="1" id="KW-0732">Signal</keyword>
<evidence type="ECO:0000256" key="1">
    <source>
        <dbReference type="SAM" id="SignalP"/>
    </source>
</evidence>
<dbReference type="EMBL" id="LR899010">
    <property type="protein sequence ID" value="CAD7080854.1"/>
    <property type="molecule type" value="Genomic_DNA"/>
</dbReference>